<keyword evidence="3" id="KW-1185">Reference proteome</keyword>
<evidence type="ECO:0008006" key="4">
    <source>
        <dbReference type="Google" id="ProtNLM"/>
    </source>
</evidence>
<name>A0ABQ1YJJ9_9BACT</name>
<evidence type="ECO:0000313" key="3">
    <source>
        <dbReference type="Proteomes" id="UP000600214"/>
    </source>
</evidence>
<dbReference type="EMBL" id="BMIA01000001">
    <property type="protein sequence ID" value="GGH28561.1"/>
    <property type="molecule type" value="Genomic_DNA"/>
</dbReference>
<accession>A0ABQ1YJJ9</accession>
<organism evidence="2 3">
    <name type="scientific">Dyadobacter endophyticus</name>
    <dbReference type="NCBI Taxonomy" id="1749036"/>
    <lineage>
        <taxon>Bacteria</taxon>
        <taxon>Pseudomonadati</taxon>
        <taxon>Bacteroidota</taxon>
        <taxon>Cytophagia</taxon>
        <taxon>Cytophagales</taxon>
        <taxon>Spirosomataceae</taxon>
        <taxon>Dyadobacter</taxon>
    </lineage>
</organism>
<keyword evidence="1" id="KW-0732">Signal</keyword>
<gene>
    <name evidence="2" type="ORF">GCM10007423_15230</name>
</gene>
<dbReference type="Proteomes" id="UP000600214">
    <property type="component" value="Unassembled WGS sequence"/>
</dbReference>
<reference evidence="3" key="1">
    <citation type="journal article" date="2019" name="Int. J. Syst. Evol. Microbiol.">
        <title>The Global Catalogue of Microorganisms (GCM) 10K type strain sequencing project: providing services to taxonomists for standard genome sequencing and annotation.</title>
        <authorList>
            <consortium name="The Broad Institute Genomics Platform"/>
            <consortium name="The Broad Institute Genome Sequencing Center for Infectious Disease"/>
            <person name="Wu L."/>
            <person name="Ma J."/>
        </authorList>
    </citation>
    <scope>NUCLEOTIDE SEQUENCE [LARGE SCALE GENOMIC DNA]</scope>
    <source>
        <strain evidence="3">CGMCC 1.15288</strain>
    </source>
</reference>
<feature type="signal peptide" evidence="1">
    <location>
        <begin position="1"/>
        <end position="21"/>
    </location>
</feature>
<feature type="chain" id="PRO_5045354037" description="DUF4249 family protein" evidence="1">
    <location>
        <begin position="22"/>
        <end position="138"/>
    </location>
</feature>
<comment type="caution">
    <text evidence="2">The sequence shown here is derived from an EMBL/GenBank/DDBJ whole genome shotgun (WGS) entry which is preliminary data.</text>
</comment>
<protein>
    <recommendedName>
        <fullName evidence="4">DUF4249 family protein</fullName>
    </recommendedName>
</protein>
<proteinExistence type="predicted"/>
<evidence type="ECO:0000313" key="2">
    <source>
        <dbReference type="EMBL" id="GGH28561.1"/>
    </source>
</evidence>
<sequence>MKKFSIHLFGMLAFVILCCFACTDHEPNPEVLPVVKTVEVTFNSQTGKPLFHLRIESTGNVGITEYGVAYLLAPFGNNPADFTPTVDGPKVVFDLPGTVGDHSKSAPFTDAEVEVYFYRSYAKLQNGNVIYGDIYSGD</sequence>
<evidence type="ECO:0000256" key="1">
    <source>
        <dbReference type="SAM" id="SignalP"/>
    </source>
</evidence>
<dbReference type="RefSeq" id="WP_188930249.1">
    <property type="nucleotide sequence ID" value="NZ_BMIA01000001.1"/>
</dbReference>